<keyword evidence="3" id="KW-0611">Plant defense</keyword>
<dbReference type="Proteomes" id="UP000026915">
    <property type="component" value="Chromosome 7"/>
</dbReference>
<dbReference type="Gene3D" id="1.10.8.430">
    <property type="entry name" value="Helical domain of apoptotic protease-activating factors"/>
    <property type="match status" value="1"/>
</dbReference>
<dbReference type="InterPro" id="IPR002182">
    <property type="entry name" value="NB-ARC"/>
</dbReference>
<evidence type="ECO:0000259" key="5">
    <source>
        <dbReference type="Pfam" id="PF00931"/>
    </source>
</evidence>
<dbReference type="HOGENOM" id="CLU_397622_0_0_1"/>
<dbReference type="PANTHER" id="PTHR33463:SF202">
    <property type="entry name" value="NB-ARC DOMAIN-CONTAINING PROTEIN"/>
    <property type="match status" value="1"/>
</dbReference>
<dbReference type="EMBL" id="CM001885">
    <property type="protein sequence ID" value="EOY12609.1"/>
    <property type="molecule type" value="Genomic_DNA"/>
</dbReference>
<proteinExistence type="inferred from homology"/>
<keyword evidence="4" id="KW-0067">ATP-binding</keyword>
<sequence length="693" mass="78430">MLEKADRIAVQGCSSSCNILPRYQLSRRMAKKRLEVKHLIDTCNFDTVVTQKKSPVRAVEKQQGPSLAGQREAVEMIERLLKFLKGGENKRIAVWGMGGVGIKGLGFGKEKVPPDDVWERIDLDIGGVPQDDDQANCKIFLTTRSLDVCRAMMTNEENKLDVLNKAASWNLFAQNAGDVVEVPGINPLARAVARECSGLPLALETVEMSTRNRRKIELWKHALHHLQRSAPHVKCIEDEVYLPLMLRYNSLPTDRLINGHQTLEECFNDGIALVENLKDSWLLEQGEWAGTVRLHDMVRDVAIWISKKRRFSCESSTTSHVTKQGSEESCRRKSFMNITKLPKQLSGFSEITVLFLLGFHSLESLDLSFSAYKWDARCNIEDERAAFDEILTLEKLSIVKIRLDKVDSLVLDASWLRRLREFNIQIRPTSRYSNYLPTEHNEKRVILRGVDLMGRGLKGLLCSATALDLVICGGMSALSELDINNSLSGLKSLKSLTISKCDCITSLISGENIVGSILPKLEHVSLSRLENLAANLGGMVPRRGCLKMVKNYRGGGLRSVHRNDLKAKSHKTERFDHVNDYLFKGTCLPSLEKIEVRNCPMLTKLPFATSNAVTLRGIKGDLQWWNNLVWDDVQIRFSLQQRFQPFTASPMLKLEDRWVRKIPHSTYLDSYFRPSSSEKVVEKWCSTKIFGTQ</sequence>
<evidence type="ECO:0000256" key="4">
    <source>
        <dbReference type="ARBA" id="ARBA00022840"/>
    </source>
</evidence>
<dbReference type="GO" id="GO:0006952">
    <property type="term" value="P:defense response"/>
    <property type="evidence" value="ECO:0007669"/>
    <property type="project" value="UniProtKB-KW"/>
</dbReference>
<accession>A0A061FDP9</accession>
<evidence type="ECO:0000256" key="2">
    <source>
        <dbReference type="ARBA" id="ARBA00022741"/>
    </source>
</evidence>
<keyword evidence="7" id="KW-1185">Reference proteome</keyword>
<dbReference type="Pfam" id="PF00931">
    <property type="entry name" value="NB-ARC"/>
    <property type="match status" value="1"/>
</dbReference>
<dbReference type="GO" id="GO:0043531">
    <property type="term" value="F:ADP binding"/>
    <property type="evidence" value="ECO:0007669"/>
    <property type="project" value="InterPro"/>
</dbReference>
<dbReference type="Gene3D" id="3.80.10.10">
    <property type="entry name" value="Ribonuclease Inhibitor"/>
    <property type="match status" value="1"/>
</dbReference>
<dbReference type="InterPro" id="IPR027417">
    <property type="entry name" value="P-loop_NTPase"/>
</dbReference>
<evidence type="ECO:0000313" key="7">
    <source>
        <dbReference type="Proteomes" id="UP000026915"/>
    </source>
</evidence>
<dbReference type="Gramene" id="EOY12609">
    <property type="protein sequence ID" value="EOY12609"/>
    <property type="gene ID" value="TCM_031115"/>
</dbReference>
<gene>
    <name evidence="6" type="ORF">TCM_031115</name>
</gene>
<dbReference type="InterPro" id="IPR042197">
    <property type="entry name" value="Apaf_helical"/>
</dbReference>
<organism evidence="6 7">
    <name type="scientific">Theobroma cacao</name>
    <name type="common">Cacao</name>
    <name type="synonym">Cocoa</name>
    <dbReference type="NCBI Taxonomy" id="3641"/>
    <lineage>
        <taxon>Eukaryota</taxon>
        <taxon>Viridiplantae</taxon>
        <taxon>Streptophyta</taxon>
        <taxon>Embryophyta</taxon>
        <taxon>Tracheophyta</taxon>
        <taxon>Spermatophyta</taxon>
        <taxon>Magnoliopsida</taxon>
        <taxon>eudicotyledons</taxon>
        <taxon>Gunneridae</taxon>
        <taxon>Pentapetalae</taxon>
        <taxon>rosids</taxon>
        <taxon>malvids</taxon>
        <taxon>Malvales</taxon>
        <taxon>Malvaceae</taxon>
        <taxon>Byttnerioideae</taxon>
        <taxon>Theobroma</taxon>
    </lineage>
</organism>
<dbReference type="GO" id="GO:0005524">
    <property type="term" value="F:ATP binding"/>
    <property type="evidence" value="ECO:0007669"/>
    <property type="project" value="UniProtKB-KW"/>
</dbReference>
<dbReference type="AlphaFoldDB" id="A0A061FDP9"/>
<dbReference type="InParanoid" id="A0A061FDP9"/>
<name>A0A061FDP9_THECC</name>
<dbReference type="eggNOG" id="KOG4658">
    <property type="taxonomic scope" value="Eukaryota"/>
</dbReference>
<evidence type="ECO:0000313" key="6">
    <source>
        <dbReference type="EMBL" id="EOY12609.1"/>
    </source>
</evidence>
<feature type="domain" description="NB-ARC" evidence="5">
    <location>
        <begin position="115"/>
        <end position="176"/>
    </location>
</feature>
<dbReference type="InterPro" id="IPR032675">
    <property type="entry name" value="LRR_dom_sf"/>
</dbReference>
<keyword evidence="2" id="KW-0547">Nucleotide-binding</keyword>
<reference evidence="6 7" key="1">
    <citation type="journal article" date="2013" name="Genome Biol.">
        <title>The genome sequence of the most widely cultivated cacao type and its use to identify candidate genes regulating pod color.</title>
        <authorList>
            <person name="Motamayor J.C."/>
            <person name="Mockaitis K."/>
            <person name="Schmutz J."/>
            <person name="Haiminen N."/>
            <person name="Iii D.L."/>
            <person name="Cornejo O."/>
            <person name="Findley S.D."/>
            <person name="Zheng P."/>
            <person name="Utro F."/>
            <person name="Royaert S."/>
            <person name="Saski C."/>
            <person name="Jenkins J."/>
            <person name="Podicheti R."/>
            <person name="Zhao M."/>
            <person name="Scheffler B.E."/>
            <person name="Stack J.C."/>
            <person name="Feltus F.A."/>
            <person name="Mustiga G.M."/>
            <person name="Amores F."/>
            <person name="Phillips W."/>
            <person name="Marelli J.P."/>
            <person name="May G.D."/>
            <person name="Shapiro H."/>
            <person name="Ma J."/>
            <person name="Bustamante C.D."/>
            <person name="Schnell R.J."/>
            <person name="Main D."/>
            <person name="Gilbert D."/>
            <person name="Parida L."/>
            <person name="Kuhn D.N."/>
        </authorList>
    </citation>
    <scope>NUCLEOTIDE SEQUENCE [LARGE SCALE GENOMIC DNA]</scope>
    <source>
        <strain evidence="7">cv. Matina 1-6</strain>
    </source>
</reference>
<comment type="similarity">
    <text evidence="1">Belongs to the disease resistance NB-LRR family.</text>
</comment>
<dbReference type="InterPro" id="IPR050905">
    <property type="entry name" value="Plant_NBS-LRR"/>
</dbReference>
<dbReference type="SUPFAM" id="SSF52540">
    <property type="entry name" value="P-loop containing nucleoside triphosphate hydrolases"/>
    <property type="match status" value="1"/>
</dbReference>
<dbReference type="OMA" id="VAIWISK"/>
<evidence type="ECO:0000256" key="3">
    <source>
        <dbReference type="ARBA" id="ARBA00022821"/>
    </source>
</evidence>
<dbReference type="SUPFAM" id="SSF52058">
    <property type="entry name" value="L domain-like"/>
    <property type="match status" value="1"/>
</dbReference>
<evidence type="ECO:0000256" key="1">
    <source>
        <dbReference type="ARBA" id="ARBA00008894"/>
    </source>
</evidence>
<dbReference type="PANTHER" id="PTHR33463">
    <property type="entry name" value="NB-ARC DOMAIN-CONTAINING PROTEIN-RELATED"/>
    <property type="match status" value="1"/>
</dbReference>
<protein>
    <recommendedName>
        <fullName evidence="5">NB-ARC domain-containing protein</fullName>
    </recommendedName>
</protein>
<dbReference type="STRING" id="3641.A0A061FDP9"/>